<keyword evidence="2" id="KW-1185">Reference proteome</keyword>
<evidence type="ECO:0000313" key="2">
    <source>
        <dbReference type="Proteomes" id="UP000785679"/>
    </source>
</evidence>
<accession>A0A8J8NDY9</accession>
<sequence>MINTSSPSDSCMIDSTSHGNAFTIPEEIYAKYFGGSSNLYYQVYSKKTDTSTLKNLHIFFQRAYHQIFDSSSDTIPAFLLDGSLSKDVATLRLAMEDALWRHSFTTLMDFESFVDTILHAVLQQLKVLVRSRTEEAKIAQGHLRQACANVAGECMGRLTRMEKLKFVEKNDVVIAGKSIAKVSTPPVKVDELIAKTAILCDYTDRYHKPAMRSLLRKELNSILRRTTEYSVFALRDHLDLLPKQDLSILKNLHALIDDSYFTTLREFTFTLDSFFQALFSRFEALFQLKQIVMDKLKHAVISSATESIFEDLDRLPQADREAYLKHNERLISFAATMEGCEVGELRRFDIDALIELQRSLTRSLYKRDQLWFSHFRD</sequence>
<organism evidence="1 2">
    <name type="scientific">Halteria grandinella</name>
    <dbReference type="NCBI Taxonomy" id="5974"/>
    <lineage>
        <taxon>Eukaryota</taxon>
        <taxon>Sar</taxon>
        <taxon>Alveolata</taxon>
        <taxon>Ciliophora</taxon>
        <taxon>Intramacronucleata</taxon>
        <taxon>Spirotrichea</taxon>
        <taxon>Stichotrichia</taxon>
        <taxon>Sporadotrichida</taxon>
        <taxon>Halteriidae</taxon>
        <taxon>Halteria</taxon>
    </lineage>
</organism>
<name>A0A8J8NDY9_HALGN</name>
<dbReference type="Proteomes" id="UP000785679">
    <property type="component" value="Unassembled WGS sequence"/>
</dbReference>
<gene>
    <name evidence="1" type="ORF">FGO68_gene3385</name>
</gene>
<evidence type="ECO:0000313" key="1">
    <source>
        <dbReference type="EMBL" id="TNV73048.1"/>
    </source>
</evidence>
<dbReference type="OrthoDB" id="10612787at2759"/>
<protein>
    <submittedName>
        <fullName evidence="1">Uncharacterized protein</fullName>
    </submittedName>
</protein>
<dbReference type="AlphaFoldDB" id="A0A8J8NDY9"/>
<dbReference type="EMBL" id="RRYP01020059">
    <property type="protein sequence ID" value="TNV73048.1"/>
    <property type="molecule type" value="Genomic_DNA"/>
</dbReference>
<reference evidence="1" key="1">
    <citation type="submission" date="2019-06" db="EMBL/GenBank/DDBJ databases">
        <authorList>
            <person name="Zheng W."/>
        </authorList>
    </citation>
    <scope>NUCLEOTIDE SEQUENCE</scope>
    <source>
        <strain evidence="1">QDHG01</strain>
    </source>
</reference>
<proteinExistence type="predicted"/>
<comment type="caution">
    <text evidence="1">The sequence shown here is derived from an EMBL/GenBank/DDBJ whole genome shotgun (WGS) entry which is preliminary data.</text>
</comment>